<dbReference type="Pfam" id="PF13650">
    <property type="entry name" value="Asp_protease_2"/>
    <property type="match status" value="1"/>
</dbReference>
<protein>
    <submittedName>
        <fullName evidence="2">TIGR02281 family clan AA aspartic protease</fullName>
    </submittedName>
</protein>
<dbReference type="Proteomes" id="UP000680348">
    <property type="component" value="Unassembled WGS sequence"/>
</dbReference>
<keyword evidence="1" id="KW-1133">Transmembrane helix</keyword>
<reference evidence="2" key="1">
    <citation type="submission" date="2021-04" db="EMBL/GenBank/DDBJ databases">
        <title>Pseudaminobacter soli sp. nov., isolated from paddy soil contaminated by heavy metals.</title>
        <authorList>
            <person name="Zhang K."/>
        </authorList>
    </citation>
    <scope>NUCLEOTIDE SEQUENCE</scope>
    <source>
        <strain evidence="2">19-2017</strain>
    </source>
</reference>
<evidence type="ECO:0000256" key="1">
    <source>
        <dbReference type="SAM" id="Phobius"/>
    </source>
</evidence>
<dbReference type="SUPFAM" id="SSF50630">
    <property type="entry name" value="Acid proteases"/>
    <property type="match status" value="1"/>
</dbReference>
<dbReference type="InterPro" id="IPR011969">
    <property type="entry name" value="Clan_AA_Asp_peptidase_C"/>
</dbReference>
<dbReference type="GO" id="GO:0006508">
    <property type="term" value="P:proteolysis"/>
    <property type="evidence" value="ECO:0007669"/>
    <property type="project" value="UniProtKB-KW"/>
</dbReference>
<dbReference type="GO" id="GO:0004190">
    <property type="term" value="F:aspartic-type endopeptidase activity"/>
    <property type="evidence" value="ECO:0007669"/>
    <property type="project" value="InterPro"/>
</dbReference>
<proteinExistence type="predicted"/>
<keyword evidence="2" id="KW-0645">Protease</keyword>
<dbReference type="EMBL" id="JAGWCR010000001">
    <property type="protein sequence ID" value="MBS3647152.1"/>
    <property type="molecule type" value="Genomic_DNA"/>
</dbReference>
<accession>A0A942DVL7</accession>
<dbReference type="PROSITE" id="PS00141">
    <property type="entry name" value="ASP_PROTEASE"/>
    <property type="match status" value="1"/>
</dbReference>
<keyword evidence="1" id="KW-0812">Transmembrane</keyword>
<keyword evidence="1" id="KW-0472">Membrane</keyword>
<keyword evidence="3" id="KW-1185">Reference proteome</keyword>
<gene>
    <name evidence="2" type="ORF">KEU06_00745</name>
</gene>
<dbReference type="InterPro" id="IPR021109">
    <property type="entry name" value="Peptidase_aspartic_dom_sf"/>
</dbReference>
<sequence length="233" mass="24881">MGRLALVLLIIGGGLAILFYNHSGGSSFGLRNDDFADLVYLTAWLAVLGSGLLLTRRSLTGSLRALAIWLAILAALVAGYQYRYEMQDVLSRMSAGLVPPSPLARFDEEGRATVMMEKRPSGHFEIRGAVDGVPVHFVVDTGATRTVLTEDDAHRAGFDVNGLSFTIPVSTANGTALAASARAKEIIIGDIVRRNQTVLVAADGSLGQSLLGMNFISSLSGFDMRGDRLILRD</sequence>
<organism evidence="2 3">
    <name type="scientific">Pseudaminobacter soli</name>
    <name type="common">ex Zhang et al. 2022</name>
    <dbReference type="NCBI Taxonomy" id="2831468"/>
    <lineage>
        <taxon>Bacteria</taxon>
        <taxon>Pseudomonadati</taxon>
        <taxon>Pseudomonadota</taxon>
        <taxon>Alphaproteobacteria</taxon>
        <taxon>Hyphomicrobiales</taxon>
        <taxon>Phyllobacteriaceae</taxon>
        <taxon>Pseudaminobacter</taxon>
    </lineage>
</organism>
<dbReference type="AlphaFoldDB" id="A0A942DVL7"/>
<comment type="caution">
    <text evidence="2">The sequence shown here is derived from an EMBL/GenBank/DDBJ whole genome shotgun (WGS) entry which is preliminary data.</text>
</comment>
<dbReference type="InterPro" id="IPR034122">
    <property type="entry name" value="Retropepsin-like_bacterial"/>
</dbReference>
<feature type="transmembrane region" description="Helical" evidence="1">
    <location>
        <begin position="66"/>
        <end position="84"/>
    </location>
</feature>
<dbReference type="NCBIfam" id="TIGR02281">
    <property type="entry name" value="clan_AA_DTGA"/>
    <property type="match status" value="1"/>
</dbReference>
<dbReference type="Gene3D" id="2.40.70.10">
    <property type="entry name" value="Acid Proteases"/>
    <property type="match status" value="1"/>
</dbReference>
<dbReference type="CDD" id="cd05483">
    <property type="entry name" value="retropepsin_like_bacteria"/>
    <property type="match status" value="1"/>
</dbReference>
<evidence type="ECO:0000313" key="3">
    <source>
        <dbReference type="Proteomes" id="UP000680348"/>
    </source>
</evidence>
<feature type="transmembrane region" description="Helical" evidence="1">
    <location>
        <begin position="35"/>
        <end position="54"/>
    </location>
</feature>
<dbReference type="RefSeq" id="WP_188252716.1">
    <property type="nucleotide sequence ID" value="NZ_JABVCF010000001.1"/>
</dbReference>
<evidence type="ECO:0000313" key="2">
    <source>
        <dbReference type="EMBL" id="MBS3647152.1"/>
    </source>
</evidence>
<name>A0A942DVL7_9HYPH</name>
<keyword evidence="2" id="KW-0378">Hydrolase</keyword>
<dbReference type="InterPro" id="IPR001969">
    <property type="entry name" value="Aspartic_peptidase_AS"/>
</dbReference>